<dbReference type="PANTHER" id="PTHR32024:SF1">
    <property type="entry name" value="KTR SYSTEM POTASSIUM UPTAKE PROTEIN B"/>
    <property type="match status" value="1"/>
</dbReference>
<keyword evidence="12" id="KW-1185">Reference proteome</keyword>
<dbReference type="RefSeq" id="WP_025204881.1">
    <property type="nucleotide sequence ID" value="NZ_CP007033.1"/>
</dbReference>
<evidence type="ECO:0000256" key="3">
    <source>
        <dbReference type="ARBA" id="ARBA00022475"/>
    </source>
</evidence>
<evidence type="ECO:0000313" key="11">
    <source>
        <dbReference type="EMBL" id="AHF08746.1"/>
    </source>
</evidence>
<reference evidence="11 12" key="1">
    <citation type="journal article" date="2013" name="Stand. Genomic Sci.">
        <title>Complete genome sequence of Dehalobacter restrictus PER-K23(T.).</title>
        <authorList>
            <person name="Kruse T."/>
            <person name="Maillard J."/>
            <person name="Goodwin L."/>
            <person name="Woyke T."/>
            <person name="Teshima H."/>
            <person name="Bruce D."/>
            <person name="Detter C."/>
            <person name="Tapia R."/>
            <person name="Han C."/>
            <person name="Huntemann M."/>
            <person name="Wei C.L."/>
            <person name="Han J."/>
            <person name="Chen A."/>
            <person name="Kyrpides N."/>
            <person name="Szeto E."/>
            <person name="Markowitz V."/>
            <person name="Ivanova N."/>
            <person name="Pagani I."/>
            <person name="Pati A."/>
            <person name="Pitluck S."/>
            <person name="Nolan M."/>
            <person name="Holliger C."/>
            <person name="Smidt H."/>
        </authorList>
    </citation>
    <scope>NUCLEOTIDE SEQUENCE [LARGE SCALE GENOMIC DNA]</scope>
    <source>
        <strain evidence="12">DSM 9455</strain>
    </source>
</reference>
<evidence type="ECO:0000256" key="8">
    <source>
        <dbReference type="ARBA" id="ARBA00023065"/>
    </source>
</evidence>
<keyword evidence="8" id="KW-0406">Ion transport</keyword>
<comment type="subcellular location">
    <subcellularLocation>
        <location evidence="1">Cell membrane</location>
        <topology evidence="1">Multi-pass membrane protein</topology>
    </subcellularLocation>
</comment>
<protein>
    <submittedName>
        <fullName evidence="11">V-type sodium ATP synthase subunit J</fullName>
    </submittedName>
</protein>
<evidence type="ECO:0000256" key="1">
    <source>
        <dbReference type="ARBA" id="ARBA00004651"/>
    </source>
</evidence>
<keyword evidence="2" id="KW-0813">Transport</keyword>
<gene>
    <name evidence="11" type="ORF">DEHRE_00210</name>
</gene>
<feature type="transmembrane region" description="Helical" evidence="10">
    <location>
        <begin position="201"/>
        <end position="221"/>
    </location>
</feature>
<evidence type="ECO:0000256" key="6">
    <source>
        <dbReference type="ARBA" id="ARBA00022958"/>
    </source>
</evidence>
<keyword evidence="7 10" id="KW-1133">Transmembrane helix</keyword>
<feature type="transmembrane region" description="Helical" evidence="10">
    <location>
        <begin position="319"/>
        <end position="337"/>
    </location>
</feature>
<feature type="transmembrane region" description="Helical" evidence="10">
    <location>
        <begin position="358"/>
        <end position="378"/>
    </location>
</feature>
<keyword evidence="6" id="KW-0630">Potassium</keyword>
<evidence type="ECO:0000256" key="5">
    <source>
        <dbReference type="ARBA" id="ARBA00022692"/>
    </source>
</evidence>
<organism evidence="11 12">
    <name type="scientific">Dehalobacter restrictus (strain DSM 9455 / PER-K23)</name>
    <dbReference type="NCBI Taxonomy" id="871738"/>
    <lineage>
        <taxon>Bacteria</taxon>
        <taxon>Bacillati</taxon>
        <taxon>Bacillota</taxon>
        <taxon>Clostridia</taxon>
        <taxon>Eubacteriales</taxon>
        <taxon>Desulfitobacteriaceae</taxon>
        <taxon>Dehalobacter</taxon>
    </lineage>
</organism>
<dbReference type="PANTHER" id="PTHR32024">
    <property type="entry name" value="TRK SYSTEM POTASSIUM UPTAKE PROTEIN TRKG-RELATED"/>
    <property type="match status" value="1"/>
</dbReference>
<dbReference type="EMBL" id="CP007033">
    <property type="protein sequence ID" value="AHF08746.1"/>
    <property type="molecule type" value="Genomic_DNA"/>
</dbReference>
<keyword evidence="9 10" id="KW-0472">Membrane</keyword>
<keyword evidence="4" id="KW-0633">Potassium transport</keyword>
<proteinExistence type="predicted"/>
<feature type="transmembrane region" description="Helical" evidence="10">
    <location>
        <begin position="86"/>
        <end position="110"/>
    </location>
</feature>
<feature type="transmembrane region" description="Helical" evidence="10">
    <location>
        <begin position="25"/>
        <end position="48"/>
    </location>
</feature>
<dbReference type="NCBIfam" id="TIGR00933">
    <property type="entry name" value="2a38"/>
    <property type="match status" value="1"/>
</dbReference>
<evidence type="ECO:0000313" key="12">
    <source>
        <dbReference type="Proteomes" id="UP000018934"/>
    </source>
</evidence>
<feature type="transmembrane region" description="Helical" evidence="10">
    <location>
        <begin position="170"/>
        <end position="189"/>
    </location>
</feature>
<keyword evidence="5 10" id="KW-0812">Transmembrane</keyword>
<dbReference type="InterPro" id="IPR003445">
    <property type="entry name" value="Cat_transpt"/>
</dbReference>
<sequence>MNDIFKIDINTQSIKGKKKLSPPQILAIGFISVILVGTLLLSLSIATVNEKGLSLIDALFTATSAVCVTGLVVVDTGSVFSVFGQILILLLIQIGGLGFMTFATFFAILLGKKINLQDRIILQEAYNQSSVEGIVRLAKYIFTASFLIEGIGVIILTLRWSFDLNFGKALYYAVFHTVSAFNNAGFDLFGNSLVRFQNDIVTNLTVMVLIVLGGIGFSVISDVYSQRGRKISLHSWVVIRTTGLLIAIGAILFFLLEFNNPDTLGNLGYQGKILSSLFQSVTSRTAGFNTIDISALQDTTILLMIVFMFIGASPGSTGGGIKTTTFVAIMLSIFSIFRNKSQVTVHGRSIPGEVVQKAVAIMTMAIMWIILVTGLLSITEKADLIALLFETVSAFGTVGLSMGITSNLTLFGKILIILTMFIGRVGLLTIAFSIGKGNNPGNQAKYPESKIMIG</sequence>
<name>A0ABN4BSU9_DEHRP</name>
<feature type="transmembrane region" description="Helical" evidence="10">
    <location>
        <begin position="233"/>
        <end position="256"/>
    </location>
</feature>
<evidence type="ECO:0000256" key="2">
    <source>
        <dbReference type="ARBA" id="ARBA00022448"/>
    </source>
</evidence>
<dbReference type="Pfam" id="PF02386">
    <property type="entry name" value="TrkH"/>
    <property type="match status" value="1"/>
</dbReference>
<evidence type="ECO:0000256" key="7">
    <source>
        <dbReference type="ARBA" id="ARBA00022989"/>
    </source>
</evidence>
<feature type="transmembrane region" description="Helical" evidence="10">
    <location>
        <begin position="137"/>
        <end position="158"/>
    </location>
</feature>
<evidence type="ECO:0000256" key="10">
    <source>
        <dbReference type="SAM" id="Phobius"/>
    </source>
</evidence>
<feature type="transmembrane region" description="Helical" evidence="10">
    <location>
        <begin position="414"/>
        <end position="434"/>
    </location>
</feature>
<evidence type="ECO:0000256" key="4">
    <source>
        <dbReference type="ARBA" id="ARBA00022538"/>
    </source>
</evidence>
<dbReference type="Proteomes" id="UP000018934">
    <property type="component" value="Chromosome"/>
</dbReference>
<feature type="transmembrane region" description="Helical" evidence="10">
    <location>
        <begin position="384"/>
        <end position="402"/>
    </location>
</feature>
<evidence type="ECO:0000256" key="9">
    <source>
        <dbReference type="ARBA" id="ARBA00023136"/>
    </source>
</evidence>
<keyword evidence="3" id="KW-1003">Cell membrane</keyword>
<feature type="transmembrane region" description="Helical" evidence="10">
    <location>
        <begin position="55"/>
        <end position="74"/>
    </location>
</feature>
<dbReference type="InterPro" id="IPR004772">
    <property type="entry name" value="TrkH"/>
</dbReference>
<accession>A0ABN4BSU9</accession>